<evidence type="ECO:0000256" key="6">
    <source>
        <dbReference type="ARBA" id="ARBA00022884"/>
    </source>
</evidence>
<organism evidence="13 14">
    <name type="scientific">Trichuris muris</name>
    <name type="common">Mouse whipworm</name>
    <dbReference type="NCBI Taxonomy" id="70415"/>
    <lineage>
        <taxon>Eukaryota</taxon>
        <taxon>Metazoa</taxon>
        <taxon>Ecdysozoa</taxon>
        <taxon>Nematoda</taxon>
        <taxon>Enoplea</taxon>
        <taxon>Dorylaimia</taxon>
        <taxon>Trichinellida</taxon>
        <taxon>Trichuridae</taxon>
        <taxon>Trichuris</taxon>
    </lineage>
</organism>
<dbReference type="InterPro" id="IPR037387">
    <property type="entry name" value="PTCD3"/>
</dbReference>
<evidence type="ECO:0000313" key="13">
    <source>
        <dbReference type="Proteomes" id="UP000046395"/>
    </source>
</evidence>
<dbReference type="GO" id="GO:0005739">
    <property type="term" value="C:mitochondrion"/>
    <property type="evidence" value="ECO:0007669"/>
    <property type="project" value="UniProtKB-SubCell"/>
</dbReference>
<evidence type="ECO:0000256" key="1">
    <source>
        <dbReference type="ARBA" id="ARBA00004173"/>
    </source>
</evidence>
<evidence type="ECO:0000256" key="7">
    <source>
        <dbReference type="ARBA" id="ARBA00022946"/>
    </source>
</evidence>
<dbReference type="InterPro" id="IPR011990">
    <property type="entry name" value="TPR-like_helical_dom_sf"/>
</dbReference>
<dbReference type="GO" id="GO:0005840">
    <property type="term" value="C:ribosome"/>
    <property type="evidence" value="ECO:0007669"/>
    <property type="project" value="UniProtKB-KW"/>
</dbReference>
<dbReference type="InterPro" id="IPR055063">
    <property type="entry name" value="Rib_mS39_PPR"/>
</dbReference>
<keyword evidence="5" id="KW-0810">Translation regulation</keyword>
<evidence type="ECO:0000256" key="3">
    <source>
        <dbReference type="ARBA" id="ARBA00022730"/>
    </source>
</evidence>
<dbReference type="WBParaSite" id="TMUE_2000009318.1">
    <property type="protein sequence ID" value="TMUE_2000009318.1"/>
    <property type="gene ID" value="WBGene00300570"/>
</dbReference>
<evidence type="ECO:0000256" key="2">
    <source>
        <dbReference type="ARBA" id="ARBA00008551"/>
    </source>
</evidence>
<evidence type="ECO:0000256" key="10">
    <source>
        <dbReference type="ARBA" id="ARBA00023274"/>
    </source>
</evidence>
<evidence type="ECO:0000256" key="9">
    <source>
        <dbReference type="ARBA" id="ARBA00023128"/>
    </source>
</evidence>
<dbReference type="Gene3D" id="1.25.40.10">
    <property type="entry name" value="Tetratricopeptide repeat domain"/>
    <property type="match status" value="1"/>
</dbReference>
<dbReference type="AlphaFoldDB" id="A0A5S6QQ62"/>
<comment type="subcellular location">
    <subcellularLocation>
        <location evidence="1">Mitochondrion</location>
    </subcellularLocation>
</comment>
<evidence type="ECO:0000256" key="11">
    <source>
        <dbReference type="ARBA" id="ARBA00035134"/>
    </source>
</evidence>
<dbReference type="PANTHER" id="PTHR16276">
    <property type="entry name" value="PENTATRICOPEPTIDE REPEAT DOMAIN-CONTAINING PROTEIN 3"/>
    <property type="match status" value="1"/>
</dbReference>
<dbReference type="GO" id="GO:1990904">
    <property type="term" value="C:ribonucleoprotein complex"/>
    <property type="evidence" value="ECO:0007669"/>
    <property type="project" value="UniProtKB-KW"/>
</dbReference>
<evidence type="ECO:0000256" key="5">
    <source>
        <dbReference type="ARBA" id="ARBA00022845"/>
    </source>
</evidence>
<proteinExistence type="inferred from homology"/>
<keyword evidence="8" id="KW-0689">Ribosomal protein</keyword>
<sequence>MIAGRRILLNKTLFEFGRVPCTSAVVGIDIPKRIPRSKTDILEALSSTVGSDPTAAHYMYQDDPYLLPASAASKRAYGLGKEAGRRAARYFAKEFPTLFMLDHDEPRIPAYRPKKLPVAESGYTEADMMDRIGKLHVHAAIAVYENAIKRNEAELSQDSLHALLELVCFHNAEQPDLDQSTVHRWFSSELGPAVVSSWKEGGIAEKVFHSIQPKTSRSYSALISGMLKYHSFSAAAELFDEMRGQSLVPDILAYNLMLANVCKMEHNNQERWKRIVKLLEMMRDDGLVPSVSTFNAVLWSLKEMRSWKAAQVNSMQVYQEMLSVGLEPSLGTFVCLLDIFARSTSLESLISQIVDRLEGREVKMEDNLDELFFPKIMQRCCDAMVGVELADRVHSVLEFRRNADCITSFQAEALYYESYLLLVARSGATFDQLFQCYDRFVPRFYSPGFKFLLELISLVEMNGGYDFLPRLWSEIVLHGRNSNSIILREFFSVACRAPTSIGESNLAKLAAVASDAYGRIRNLYGQEDRKARLPRGFTLQANIVGQMALTLARGGQLDRAWEVLRIFYSTNGENESLAERRMRDAVEGVLPVEVLEQLLVCLVSTESLAECNKLLDFLVRETGEDENALIDRLATANMEISVEKRKALYALRQNG</sequence>
<dbReference type="GO" id="GO:0043024">
    <property type="term" value="F:ribosomal small subunit binding"/>
    <property type="evidence" value="ECO:0007669"/>
    <property type="project" value="InterPro"/>
</dbReference>
<keyword evidence="3" id="KW-0699">rRNA-binding</keyword>
<keyword evidence="6" id="KW-0694">RNA-binding</keyword>
<protein>
    <recommendedName>
        <fullName evidence="11">Small ribosomal subunit protein mS39</fullName>
    </recommendedName>
</protein>
<comment type="similarity">
    <text evidence="2">Belongs to the mitochondrion-specific ribosomal protein mS39 family.</text>
</comment>
<name>A0A5S6QQ62_TRIMR</name>
<dbReference type="Pfam" id="PF22330">
    <property type="entry name" value="Rib_mS39_PPR"/>
    <property type="match status" value="1"/>
</dbReference>
<dbReference type="Proteomes" id="UP000046395">
    <property type="component" value="Unassembled WGS sequence"/>
</dbReference>
<dbReference type="GO" id="GO:0019843">
    <property type="term" value="F:rRNA binding"/>
    <property type="evidence" value="ECO:0007669"/>
    <property type="project" value="UniProtKB-KW"/>
</dbReference>
<keyword evidence="13" id="KW-1185">Reference proteome</keyword>
<evidence type="ECO:0000256" key="8">
    <source>
        <dbReference type="ARBA" id="ARBA00022980"/>
    </source>
</evidence>
<accession>A0A5S6QQ62</accession>
<evidence type="ECO:0000313" key="14">
    <source>
        <dbReference type="WBParaSite" id="TMUE_2000009318.1"/>
    </source>
</evidence>
<keyword evidence="9" id="KW-0496">Mitochondrion</keyword>
<dbReference type="NCBIfam" id="TIGR00756">
    <property type="entry name" value="PPR"/>
    <property type="match status" value="1"/>
</dbReference>
<dbReference type="InterPro" id="IPR002885">
    <property type="entry name" value="PPR_rpt"/>
</dbReference>
<keyword evidence="4" id="KW-0677">Repeat</keyword>
<reference evidence="14" key="1">
    <citation type="submission" date="2019-12" db="UniProtKB">
        <authorList>
            <consortium name="WormBaseParasite"/>
        </authorList>
    </citation>
    <scope>IDENTIFICATION</scope>
</reference>
<dbReference type="GO" id="GO:0006417">
    <property type="term" value="P:regulation of translation"/>
    <property type="evidence" value="ECO:0007669"/>
    <property type="project" value="UniProtKB-KW"/>
</dbReference>
<evidence type="ECO:0000256" key="4">
    <source>
        <dbReference type="ARBA" id="ARBA00022737"/>
    </source>
</evidence>
<evidence type="ECO:0000256" key="12">
    <source>
        <dbReference type="PROSITE-ProRule" id="PRU00708"/>
    </source>
</evidence>
<dbReference type="PANTHER" id="PTHR16276:SF1">
    <property type="entry name" value="SMALL RIBOSOMAL SUBUNIT PROTEIN MS39"/>
    <property type="match status" value="1"/>
</dbReference>
<dbReference type="PROSITE" id="PS51375">
    <property type="entry name" value="PPR"/>
    <property type="match status" value="1"/>
</dbReference>
<keyword evidence="7" id="KW-0809">Transit peptide</keyword>
<keyword evidence="10" id="KW-0687">Ribonucleoprotein</keyword>
<dbReference type="STRING" id="70415.A0A5S6QQ62"/>
<dbReference type="GO" id="GO:0032543">
    <property type="term" value="P:mitochondrial translation"/>
    <property type="evidence" value="ECO:0007669"/>
    <property type="project" value="InterPro"/>
</dbReference>
<feature type="repeat" description="PPR" evidence="12">
    <location>
        <begin position="215"/>
        <end position="249"/>
    </location>
</feature>